<feature type="transmembrane region" description="Helical" evidence="1">
    <location>
        <begin position="95"/>
        <end position="120"/>
    </location>
</feature>
<protein>
    <recommendedName>
        <fullName evidence="5">G-protein coupled receptors family 1 profile domain-containing protein</fullName>
    </recommendedName>
</protein>
<dbReference type="OrthoDB" id="5427664at2759"/>
<dbReference type="EMBL" id="ML994384">
    <property type="protein sequence ID" value="KAF2196459.1"/>
    <property type="molecule type" value="Genomic_DNA"/>
</dbReference>
<accession>A0A9P4JFT1</accession>
<reference evidence="3" key="1">
    <citation type="journal article" date="2020" name="Stud. Mycol.">
        <title>101 Dothideomycetes genomes: a test case for predicting lifestyles and emergence of pathogens.</title>
        <authorList>
            <person name="Haridas S."/>
            <person name="Albert R."/>
            <person name="Binder M."/>
            <person name="Bloem J."/>
            <person name="Labutti K."/>
            <person name="Salamov A."/>
            <person name="Andreopoulos B."/>
            <person name="Baker S."/>
            <person name="Barry K."/>
            <person name="Bills G."/>
            <person name="Bluhm B."/>
            <person name="Cannon C."/>
            <person name="Castanera R."/>
            <person name="Culley D."/>
            <person name="Daum C."/>
            <person name="Ezra D."/>
            <person name="Gonzalez J."/>
            <person name="Henrissat B."/>
            <person name="Kuo A."/>
            <person name="Liang C."/>
            <person name="Lipzen A."/>
            <person name="Lutzoni F."/>
            <person name="Magnuson J."/>
            <person name="Mondo S."/>
            <person name="Nolan M."/>
            <person name="Ohm R."/>
            <person name="Pangilinan J."/>
            <person name="Park H.-J."/>
            <person name="Ramirez L."/>
            <person name="Alfaro M."/>
            <person name="Sun H."/>
            <person name="Tritt A."/>
            <person name="Yoshinaga Y."/>
            <person name="Zwiers L.-H."/>
            <person name="Turgeon B."/>
            <person name="Goodwin S."/>
            <person name="Spatafora J."/>
            <person name="Crous P."/>
            <person name="Grigoriev I."/>
        </authorList>
    </citation>
    <scope>NUCLEOTIDE SEQUENCE</scope>
    <source>
        <strain evidence="3">ATCC 74209</strain>
    </source>
</reference>
<proteinExistence type="predicted"/>
<organism evidence="3 4">
    <name type="scientific">Delitschia confertaspora ATCC 74209</name>
    <dbReference type="NCBI Taxonomy" id="1513339"/>
    <lineage>
        <taxon>Eukaryota</taxon>
        <taxon>Fungi</taxon>
        <taxon>Dikarya</taxon>
        <taxon>Ascomycota</taxon>
        <taxon>Pezizomycotina</taxon>
        <taxon>Dothideomycetes</taxon>
        <taxon>Pleosporomycetidae</taxon>
        <taxon>Pleosporales</taxon>
        <taxon>Delitschiaceae</taxon>
        <taxon>Delitschia</taxon>
    </lineage>
</organism>
<feature type="transmembrane region" description="Helical" evidence="1">
    <location>
        <begin position="55"/>
        <end position="74"/>
    </location>
</feature>
<keyword evidence="4" id="KW-1185">Reference proteome</keyword>
<sequence>MFLLVRLLIVALVPIDSSNWLALDSEGSEFYPAPSTLCFFKQLPMNTYSQRGLKIRFMVFSVCVVGTRYVYSGVRLFEPDRRSLENSRTLPGSPYILFSAISLSLASLLTFFIPNIYYYYY</sequence>
<evidence type="ECO:0000256" key="2">
    <source>
        <dbReference type="SAM" id="SignalP"/>
    </source>
</evidence>
<name>A0A9P4JFT1_9PLEO</name>
<evidence type="ECO:0000313" key="3">
    <source>
        <dbReference type="EMBL" id="KAF2196459.1"/>
    </source>
</evidence>
<evidence type="ECO:0000313" key="4">
    <source>
        <dbReference type="Proteomes" id="UP000799536"/>
    </source>
</evidence>
<gene>
    <name evidence="3" type="ORF">GQ43DRAFT_255713</name>
</gene>
<keyword evidence="2" id="KW-0732">Signal</keyword>
<keyword evidence="1" id="KW-0812">Transmembrane</keyword>
<feature type="chain" id="PRO_5040377736" description="G-protein coupled receptors family 1 profile domain-containing protein" evidence="2">
    <location>
        <begin position="19"/>
        <end position="121"/>
    </location>
</feature>
<feature type="signal peptide" evidence="2">
    <location>
        <begin position="1"/>
        <end position="18"/>
    </location>
</feature>
<comment type="caution">
    <text evidence="3">The sequence shown here is derived from an EMBL/GenBank/DDBJ whole genome shotgun (WGS) entry which is preliminary data.</text>
</comment>
<keyword evidence="1" id="KW-0472">Membrane</keyword>
<dbReference type="AlphaFoldDB" id="A0A9P4JFT1"/>
<evidence type="ECO:0000256" key="1">
    <source>
        <dbReference type="SAM" id="Phobius"/>
    </source>
</evidence>
<evidence type="ECO:0008006" key="5">
    <source>
        <dbReference type="Google" id="ProtNLM"/>
    </source>
</evidence>
<keyword evidence="1" id="KW-1133">Transmembrane helix</keyword>
<dbReference type="Proteomes" id="UP000799536">
    <property type="component" value="Unassembled WGS sequence"/>
</dbReference>